<dbReference type="Pfam" id="PF13692">
    <property type="entry name" value="Glyco_trans_1_4"/>
    <property type="match status" value="1"/>
</dbReference>
<dbReference type="PANTHER" id="PTHR43685">
    <property type="entry name" value="GLYCOSYLTRANSFERASE"/>
    <property type="match status" value="1"/>
</dbReference>
<organism evidence="4 5">
    <name type="scientific">Acetobacter tropicalis</name>
    <dbReference type="NCBI Taxonomy" id="104102"/>
    <lineage>
        <taxon>Bacteria</taxon>
        <taxon>Pseudomonadati</taxon>
        <taxon>Pseudomonadota</taxon>
        <taxon>Alphaproteobacteria</taxon>
        <taxon>Acetobacterales</taxon>
        <taxon>Acetobacteraceae</taxon>
        <taxon>Acetobacter</taxon>
    </lineage>
</organism>
<proteinExistence type="predicted"/>
<keyword evidence="1" id="KW-0175">Coiled coil</keyword>
<dbReference type="EMBL" id="JOKM01000123">
    <property type="protein sequence ID" value="KGB20600.1"/>
    <property type="molecule type" value="Genomic_DNA"/>
</dbReference>
<dbReference type="InterPro" id="IPR001173">
    <property type="entry name" value="Glyco_trans_2-like"/>
</dbReference>
<accession>A0A094YEZ6</accession>
<dbReference type="AlphaFoldDB" id="A0A094YEZ6"/>
<feature type="compositionally biased region" description="Polar residues" evidence="2">
    <location>
        <begin position="80"/>
        <end position="89"/>
    </location>
</feature>
<protein>
    <recommendedName>
        <fullName evidence="3">Glycosyltransferase 2-like domain-containing protein</fullName>
    </recommendedName>
</protein>
<dbReference type="Gene3D" id="3.40.50.2000">
    <property type="entry name" value="Glycogen Phosphorylase B"/>
    <property type="match status" value="1"/>
</dbReference>
<evidence type="ECO:0000256" key="2">
    <source>
        <dbReference type="SAM" id="MobiDB-lite"/>
    </source>
</evidence>
<comment type="caution">
    <text evidence="4">The sequence shown here is derived from an EMBL/GenBank/DDBJ whole genome shotgun (WGS) entry which is preliminary data.</text>
</comment>
<dbReference type="STRING" id="104102.AtDm6_3607"/>
<dbReference type="InterPro" id="IPR029044">
    <property type="entry name" value="Nucleotide-diphossugar_trans"/>
</dbReference>
<evidence type="ECO:0000313" key="5">
    <source>
        <dbReference type="Proteomes" id="UP000029448"/>
    </source>
</evidence>
<dbReference type="PANTHER" id="PTHR43685:SF2">
    <property type="entry name" value="GLYCOSYLTRANSFERASE 2-LIKE DOMAIN-CONTAINING PROTEIN"/>
    <property type="match status" value="1"/>
</dbReference>
<gene>
    <name evidence="4" type="ORF">AtDm6_3607</name>
</gene>
<feature type="region of interest" description="Disordered" evidence="2">
    <location>
        <begin position="40"/>
        <end position="89"/>
    </location>
</feature>
<dbReference type="CDD" id="cd00761">
    <property type="entry name" value="Glyco_tranf_GTA_type"/>
    <property type="match status" value="1"/>
</dbReference>
<sequence>MSDHPAETHTLTDLSDDLYISEIFGLFDFRSSLPFFQSEKKRMPQRPSASVSAALPPEQTASPFPARPESGSLPLRAQAPANSPQTNSTVENRALRIALADALAALAASRHKNVEQERRIQKLEQALGEHERAFQRITTQLNEHQKALLETTRTLTPHPSRLRRLWRTLRYPPVSPALPEAPALEALPPLPPSLPQPPSSLPLPAAHTGPRKILFVAGELDTTGRIYRCERMAAAFAAAGVEVRVLECPVVGPDDVLWADALVIWRARISPHVSTMLRLFREQGKPTIFDIDDLVFRPDLAKIEIIDGIRHAATVTEETTCQIFTDLHKTAEDCDMAFTTTVELLDQLFRTGVNPILVLPNTFDHETQQRGRLAARRKQLIGPDGLIRIGYAAGSRTHQRDFKLVSQVMADLLRADNRLRLVLFTLNDTLPLLLTEEFPELNGLEDQIEWRTFVPLVDLPAEMARFDISIIPLEAGNVFCEAKSEIKFFEAALGNVCSIASPTGPFRRIIQHGQNGFLASTAEEWRNVLLMLIQDPALRQKLARNAFHCALWFFGPERLSFLARDAVLSMGQGTESAQANARLIARTQDTTPLIPVVPESETLFLHDHLDQADVSVVITSYNYEHFILEALESVAAQTLHVLDLVVVDDGSTDGSLSLIVAWAEKHTHRFNRLLVLRSAANAGLGGARNIGMAATETPYAMQLDADNKLLPAACEHLLHAMKVENAAFAYPTIQQFGTHILTDVLGDRPFQPLALMPGNYIDAMAMVAKWAWAAAGGYYVQRDAMGWEDFDLWCLFAERGFTGVHVPEILAEYRRHGSSMTNGVTETPSHKPRVVTLLEARHPWLRLTTPHAAPRDDAPA</sequence>
<dbReference type="SUPFAM" id="SSF53448">
    <property type="entry name" value="Nucleotide-diphospho-sugar transferases"/>
    <property type="match status" value="1"/>
</dbReference>
<feature type="domain" description="Glycosyltransferase 2-like" evidence="3">
    <location>
        <begin position="615"/>
        <end position="748"/>
    </location>
</feature>
<dbReference type="Gene3D" id="3.90.550.10">
    <property type="entry name" value="Spore Coat Polysaccharide Biosynthesis Protein SpsA, Chain A"/>
    <property type="match status" value="1"/>
</dbReference>
<evidence type="ECO:0000313" key="4">
    <source>
        <dbReference type="EMBL" id="KGB20600.1"/>
    </source>
</evidence>
<dbReference type="CDD" id="cd03801">
    <property type="entry name" value="GT4_PimA-like"/>
    <property type="match status" value="1"/>
</dbReference>
<dbReference type="InterPro" id="IPR050834">
    <property type="entry name" value="Glycosyltransf_2"/>
</dbReference>
<dbReference type="SUPFAM" id="SSF53756">
    <property type="entry name" value="UDP-Glycosyltransferase/glycogen phosphorylase"/>
    <property type="match status" value="1"/>
</dbReference>
<name>A0A094YEZ6_9PROT</name>
<evidence type="ECO:0000256" key="1">
    <source>
        <dbReference type="SAM" id="Coils"/>
    </source>
</evidence>
<reference evidence="4 5" key="1">
    <citation type="submission" date="2014-06" db="EMBL/GenBank/DDBJ databases">
        <title>Functional and comparative genomic analyses of the Drosophila gut microbiota identify candidate symbiosis factors.</title>
        <authorList>
            <person name="Newell P.D."/>
            <person name="Chaston J.M."/>
            <person name="Douglas A.E."/>
        </authorList>
    </citation>
    <scope>NUCLEOTIDE SEQUENCE [LARGE SCALE GENOMIC DNA]</scope>
    <source>
        <strain evidence="4 5">DmCS_006</strain>
    </source>
</reference>
<dbReference type="Proteomes" id="UP000029448">
    <property type="component" value="Unassembled WGS sequence"/>
</dbReference>
<keyword evidence="5" id="KW-1185">Reference proteome</keyword>
<dbReference type="Pfam" id="PF00535">
    <property type="entry name" value="Glycos_transf_2"/>
    <property type="match status" value="1"/>
</dbReference>
<feature type="coiled-coil region" evidence="1">
    <location>
        <begin position="106"/>
        <end position="140"/>
    </location>
</feature>
<dbReference type="PATRIC" id="fig|104102.7.peg.3552"/>
<evidence type="ECO:0000259" key="3">
    <source>
        <dbReference type="Pfam" id="PF00535"/>
    </source>
</evidence>